<reference evidence="4 5" key="1">
    <citation type="submission" date="2018-08" db="EMBL/GenBank/DDBJ databases">
        <title>A genome reference for cultivated species of the human gut microbiota.</title>
        <authorList>
            <person name="Zou Y."/>
            <person name="Xue W."/>
            <person name="Luo G."/>
        </authorList>
    </citation>
    <scope>NUCLEOTIDE SEQUENCE [LARGE SCALE GENOMIC DNA]</scope>
    <source>
        <strain evidence="4 5">AF34-33</strain>
    </source>
</reference>
<dbReference type="Pfam" id="PF04773">
    <property type="entry name" value="FecR"/>
    <property type="match status" value="1"/>
</dbReference>
<sequence>MEKYKESIELAEQITRYLKGELSVEEMLLLEKRLEESPGREQLLAKIRGQKEIATKQIVYESFDAERSWEKIRRATGKKKVGSIYHVFWYAAALILPLAVAASVLYVGFVKKEDAPQYIVDAYFESHKTMLELPGGQVVDLDTVKNIAKELNEFGITLEGGKGLNYSGIDSIVDDKVEYHRIIVPRGGEYNLKLADGTDVWMFADSEIRFPTRFKGNKREVYLSGEAYFEVHHDPSCPFYVKTASLDVKVLGTSFNVKAYDDMDVVETSLVEGVVSVKDNVLRPNMQAVFDKNTGNFSYREINGDNYRLRKERVFVFENERLDDILQEMARWYDFDIFYQNSDMADKQFGLKLEKYEHVDSLLKMLELTGEVKFSMKGRILTVMSGSE</sequence>
<dbReference type="Gene3D" id="2.60.120.1440">
    <property type="match status" value="1"/>
</dbReference>
<dbReference type="Pfam" id="PF16344">
    <property type="entry name" value="FecR_C"/>
    <property type="match status" value="1"/>
</dbReference>
<dbReference type="RefSeq" id="WP_118450229.1">
    <property type="nucleotide sequence ID" value="NZ_CABJDM010000013.1"/>
</dbReference>
<organism evidence="4 5">
    <name type="scientific">Butyricimonas virosa</name>
    <dbReference type="NCBI Taxonomy" id="544645"/>
    <lineage>
        <taxon>Bacteria</taxon>
        <taxon>Pseudomonadati</taxon>
        <taxon>Bacteroidota</taxon>
        <taxon>Bacteroidia</taxon>
        <taxon>Bacteroidales</taxon>
        <taxon>Odoribacteraceae</taxon>
        <taxon>Butyricimonas</taxon>
    </lineage>
</organism>
<proteinExistence type="predicted"/>
<dbReference type="InterPro" id="IPR032508">
    <property type="entry name" value="FecR_C"/>
</dbReference>
<evidence type="ECO:0000256" key="1">
    <source>
        <dbReference type="SAM" id="Phobius"/>
    </source>
</evidence>
<keyword evidence="1" id="KW-0812">Transmembrane</keyword>
<dbReference type="PANTHER" id="PTHR30273:SF2">
    <property type="entry name" value="PROTEIN FECR"/>
    <property type="match status" value="1"/>
</dbReference>
<dbReference type="AlphaFoldDB" id="A0A415QGS9"/>
<feature type="domain" description="Protein FecR C-terminal" evidence="3">
    <location>
        <begin position="315"/>
        <end position="383"/>
    </location>
</feature>
<gene>
    <name evidence="4" type="ORF">DWZ68_11285</name>
</gene>
<accession>A0A415QGS9</accession>
<dbReference type="InterPro" id="IPR006860">
    <property type="entry name" value="FecR"/>
</dbReference>
<dbReference type="Gene3D" id="3.55.50.30">
    <property type="match status" value="1"/>
</dbReference>
<evidence type="ECO:0000259" key="3">
    <source>
        <dbReference type="Pfam" id="PF16344"/>
    </source>
</evidence>
<dbReference type="InterPro" id="IPR012373">
    <property type="entry name" value="Ferrdict_sens_TM"/>
</dbReference>
<dbReference type="PANTHER" id="PTHR30273">
    <property type="entry name" value="PERIPLASMIC SIGNAL SENSOR AND SIGMA FACTOR ACTIVATOR FECR-RELATED"/>
    <property type="match status" value="1"/>
</dbReference>
<feature type="domain" description="FecR protein" evidence="2">
    <location>
        <begin position="182"/>
        <end position="275"/>
    </location>
</feature>
<comment type="caution">
    <text evidence="4">The sequence shown here is derived from an EMBL/GenBank/DDBJ whole genome shotgun (WGS) entry which is preliminary data.</text>
</comment>
<dbReference type="GO" id="GO:0016989">
    <property type="term" value="F:sigma factor antagonist activity"/>
    <property type="evidence" value="ECO:0007669"/>
    <property type="project" value="TreeGrafter"/>
</dbReference>
<evidence type="ECO:0000313" key="4">
    <source>
        <dbReference type="EMBL" id="RHM42246.1"/>
    </source>
</evidence>
<feature type="transmembrane region" description="Helical" evidence="1">
    <location>
        <begin position="87"/>
        <end position="109"/>
    </location>
</feature>
<dbReference type="Proteomes" id="UP000286038">
    <property type="component" value="Unassembled WGS sequence"/>
</dbReference>
<name>A0A415QGS9_9BACT</name>
<keyword evidence="1" id="KW-1133">Transmembrane helix</keyword>
<protein>
    <submittedName>
        <fullName evidence="4">DUF4974 domain-containing protein</fullName>
    </submittedName>
</protein>
<evidence type="ECO:0000259" key="2">
    <source>
        <dbReference type="Pfam" id="PF04773"/>
    </source>
</evidence>
<dbReference type="EMBL" id="QRPV01000013">
    <property type="protein sequence ID" value="RHM42246.1"/>
    <property type="molecule type" value="Genomic_DNA"/>
</dbReference>
<keyword evidence="1" id="KW-0472">Membrane</keyword>
<evidence type="ECO:0000313" key="5">
    <source>
        <dbReference type="Proteomes" id="UP000286038"/>
    </source>
</evidence>